<evidence type="ECO:0000256" key="14">
    <source>
        <dbReference type="RuleBase" id="RU000356"/>
    </source>
</evidence>
<dbReference type="GeneID" id="43163400"/>
<dbReference type="EC" id="1.14.12.17" evidence="3"/>
<keyword evidence="8" id="KW-0521">NADP</keyword>
<dbReference type="InterPro" id="IPR008333">
    <property type="entry name" value="Cbr1-like_FAD-bd_dom"/>
</dbReference>
<evidence type="ECO:0000256" key="12">
    <source>
        <dbReference type="ARBA" id="ARBA00048649"/>
    </source>
</evidence>
<evidence type="ECO:0000313" key="17">
    <source>
        <dbReference type="EMBL" id="WQH03453.1"/>
    </source>
</evidence>
<keyword evidence="14" id="KW-0813">Transport</keyword>
<dbReference type="Gene3D" id="3.40.50.80">
    <property type="entry name" value="Nucleotide-binding domain of ferredoxin-NADP reductase (FNR) module"/>
    <property type="match status" value="1"/>
</dbReference>
<evidence type="ECO:0000259" key="16">
    <source>
        <dbReference type="PROSITE" id="PS51384"/>
    </source>
</evidence>
<dbReference type="PANTHER" id="PTHR43396">
    <property type="entry name" value="FLAVOHEMOPROTEIN"/>
    <property type="match status" value="1"/>
</dbReference>
<dbReference type="EMBL" id="CP140152">
    <property type="protein sequence ID" value="WQH03453.1"/>
    <property type="molecule type" value="Genomic_DNA"/>
</dbReference>
<dbReference type="InterPro" id="IPR017927">
    <property type="entry name" value="FAD-bd_FR_type"/>
</dbReference>
<evidence type="ECO:0000256" key="4">
    <source>
        <dbReference type="ARBA" id="ARBA00022575"/>
    </source>
</evidence>
<dbReference type="Proteomes" id="UP001326110">
    <property type="component" value="Chromosome"/>
</dbReference>
<comment type="function">
    <text evidence="11">Is involved in NO detoxification in an aerobic process, termed nitric oxide dioxygenase (NOD) reaction that utilizes O(2) and NAD(P)H to convert NO to nitrate, which protects the bacterium from various noxious nitrogen compounds. Therefore, plays a central role in the inducible response to nitrosative stress.</text>
</comment>
<keyword evidence="5 14" id="KW-0349">Heme</keyword>
<evidence type="ECO:0000256" key="11">
    <source>
        <dbReference type="ARBA" id="ARBA00025094"/>
    </source>
</evidence>
<dbReference type="SUPFAM" id="SSF52343">
    <property type="entry name" value="Ferredoxin reductase-like, C-terminal NADP-linked domain"/>
    <property type="match status" value="1"/>
</dbReference>
<name>A0ABZ0XVK0_9BURK</name>
<sequence length="392" mass="42201">MLSPSQTALITATVPLLEAHGETLTRHFYQTLFADFPQVLPLFNQSNQSGGNQQRALASAVLCYARHIESLDKLGPLVATIVNKHVSLQILPEHYPLVGASLLKAIREVLGAETATDAVIEAWGAAYGQLADILIGAERSAYAAQEQAPGGWRGTRAFQVARKAVESAEITSFVLRPVDGLPVMDFAPGQYIGVRLDIDGKEHKRQYSLSAASNLETYRISVKREAGGIVSNHLHDAIDTGAVIDLYAPSGAFTLQPGERPVVLISGGVGITPTLAMLTAALRANRTVHFIHAARNGQVHAFREHIETLAGQYPQLHHHFCYAAHDGTGAAPHATGYLDQALLAQWLPSTDVDAYFLGPTAFMRSVKASLRALGVPDAQARYEFFGPAEAML</sequence>
<keyword evidence="6 14" id="KW-0561">Oxygen transport</keyword>
<organism evidence="17 18">
    <name type="scientific">Duganella zoogloeoides</name>
    <dbReference type="NCBI Taxonomy" id="75659"/>
    <lineage>
        <taxon>Bacteria</taxon>
        <taxon>Pseudomonadati</taxon>
        <taxon>Pseudomonadota</taxon>
        <taxon>Betaproteobacteria</taxon>
        <taxon>Burkholderiales</taxon>
        <taxon>Oxalobacteraceae</taxon>
        <taxon>Telluria group</taxon>
        <taxon>Duganella</taxon>
    </lineage>
</organism>
<feature type="domain" description="FAD-binding FR-type" evidence="16">
    <location>
        <begin position="153"/>
        <end position="256"/>
    </location>
</feature>
<dbReference type="Pfam" id="PF00970">
    <property type="entry name" value="FAD_binding_6"/>
    <property type="match status" value="1"/>
</dbReference>
<dbReference type="RefSeq" id="WP_019921642.1">
    <property type="nucleotide sequence ID" value="NZ_CP140152.1"/>
</dbReference>
<comment type="cofactor">
    <cofactor evidence="1">
        <name>heme b</name>
        <dbReference type="ChEBI" id="CHEBI:60344"/>
    </cofactor>
</comment>
<dbReference type="InterPro" id="IPR017938">
    <property type="entry name" value="Riboflavin_synthase-like_b-brl"/>
</dbReference>
<evidence type="ECO:0000256" key="6">
    <source>
        <dbReference type="ARBA" id="ARBA00022621"/>
    </source>
</evidence>
<dbReference type="CDD" id="cd06184">
    <property type="entry name" value="flavohem_like_fad_nad_binding"/>
    <property type="match status" value="1"/>
</dbReference>
<dbReference type="NCBIfam" id="NF009805">
    <property type="entry name" value="PRK13289.1"/>
    <property type="match status" value="1"/>
</dbReference>
<evidence type="ECO:0000259" key="15">
    <source>
        <dbReference type="PROSITE" id="PS01033"/>
    </source>
</evidence>
<evidence type="ECO:0000256" key="10">
    <source>
        <dbReference type="ARBA" id="ARBA00023027"/>
    </source>
</evidence>
<dbReference type="Gene3D" id="1.10.490.10">
    <property type="entry name" value="Globins"/>
    <property type="match status" value="1"/>
</dbReference>
<dbReference type="SUPFAM" id="SSF63380">
    <property type="entry name" value="Riboflavin synthase domain-like"/>
    <property type="match status" value="1"/>
</dbReference>
<comment type="similarity">
    <text evidence="14">Belongs to the globin family.</text>
</comment>
<dbReference type="PANTHER" id="PTHR43396:SF3">
    <property type="entry name" value="FLAVOHEMOPROTEIN"/>
    <property type="match status" value="1"/>
</dbReference>
<dbReference type="InterPro" id="IPR039261">
    <property type="entry name" value="FNR_nucleotide-bd"/>
</dbReference>
<dbReference type="Pfam" id="PF00042">
    <property type="entry name" value="Globin"/>
    <property type="match status" value="1"/>
</dbReference>
<proteinExistence type="inferred from homology"/>
<comment type="catalytic activity">
    <reaction evidence="13">
        <text>2 nitric oxide + NADPH + 2 O2 = 2 nitrate + NADP(+) + H(+)</text>
        <dbReference type="Rhea" id="RHEA:19465"/>
        <dbReference type="ChEBI" id="CHEBI:15378"/>
        <dbReference type="ChEBI" id="CHEBI:15379"/>
        <dbReference type="ChEBI" id="CHEBI:16480"/>
        <dbReference type="ChEBI" id="CHEBI:17632"/>
        <dbReference type="ChEBI" id="CHEBI:57783"/>
        <dbReference type="ChEBI" id="CHEBI:58349"/>
        <dbReference type="EC" id="1.14.12.17"/>
    </reaction>
</comment>
<dbReference type="InterPro" id="IPR001433">
    <property type="entry name" value="OxRdtase_FAD/NAD-bd"/>
</dbReference>
<protein>
    <recommendedName>
        <fullName evidence="3">nitric oxide dioxygenase</fullName>
        <ecNumber evidence="3">1.14.12.17</ecNumber>
    </recommendedName>
</protein>
<comment type="catalytic activity">
    <reaction evidence="12">
        <text>2 nitric oxide + NADH + 2 O2 = 2 nitrate + NAD(+) + H(+)</text>
        <dbReference type="Rhea" id="RHEA:19469"/>
        <dbReference type="ChEBI" id="CHEBI:15378"/>
        <dbReference type="ChEBI" id="CHEBI:15379"/>
        <dbReference type="ChEBI" id="CHEBI:16480"/>
        <dbReference type="ChEBI" id="CHEBI:17632"/>
        <dbReference type="ChEBI" id="CHEBI:57540"/>
        <dbReference type="ChEBI" id="CHEBI:57945"/>
        <dbReference type="EC" id="1.14.12.17"/>
    </reaction>
</comment>
<dbReference type="Pfam" id="PF00175">
    <property type="entry name" value="NAD_binding_1"/>
    <property type="match status" value="1"/>
</dbReference>
<evidence type="ECO:0000256" key="9">
    <source>
        <dbReference type="ARBA" id="ARBA00023004"/>
    </source>
</evidence>
<dbReference type="InterPro" id="IPR012292">
    <property type="entry name" value="Globin/Proto"/>
</dbReference>
<evidence type="ECO:0000256" key="2">
    <source>
        <dbReference type="ARBA" id="ARBA00006401"/>
    </source>
</evidence>
<dbReference type="InterPro" id="IPR009050">
    <property type="entry name" value="Globin-like_sf"/>
</dbReference>
<keyword evidence="10" id="KW-0520">NAD</keyword>
<evidence type="ECO:0000313" key="18">
    <source>
        <dbReference type="Proteomes" id="UP001326110"/>
    </source>
</evidence>
<evidence type="ECO:0000256" key="5">
    <source>
        <dbReference type="ARBA" id="ARBA00022617"/>
    </source>
</evidence>
<evidence type="ECO:0000256" key="7">
    <source>
        <dbReference type="ARBA" id="ARBA00022723"/>
    </source>
</evidence>
<accession>A0ABZ0XVK0</accession>
<dbReference type="GO" id="GO:0008941">
    <property type="term" value="F:nitric oxide dioxygenase NAD(P)H activity"/>
    <property type="evidence" value="ECO:0007669"/>
    <property type="project" value="UniProtKB-EC"/>
</dbReference>
<keyword evidence="9" id="KW-0408">Iron</keyword>
<keyword evidence="4" id="KW-0216">Detoxification</keyword>
<comment type="similarity">
    <text evidence="2">In the C-terminal section; belongs to the flavoprotein pyridine nucleotide cytochrome reductase family.</text>
</comment>
<dbReference type="Gene3D" id="2.40.30.10">
    <property type="entry name" value="Translation factors"/>
    <property type="match status" value="1"/>
</dbReference>
<evidence type="ECO:0000256" key="13">
    <source>
        <dbReference type="ARBA" id="ARBA00049433"/>
    </source>
</evidence>
<gene>
    <name evidence="17" type="primary">hmpA</name>
    <name evidence="17" type="ORF">SR858_20725</name>
</gene>
<dbReference type="PROSITE" id="PS01033">
    <property type="entry name" value="GLOBIN"/>
    <property type="match status" value="1"/>
</dbReference>
<keyword evidence="17" id="KW-0560">Oxidoreductase</keyword>
<dbReference type="SUPFAM" id="SSF46458">
    <property type="entry name" value="Globin-like"/>
    <property type="match status" value="1"/>
</dbReference>
<dbReference type="PROSITE" id="PS51384">
    <property type="entry name" value="FAD_FR"/>
    <property type="match status" value="1"/>
</dbReference>
<keyword evidence="7" id="KW-0479">Metal-binding</keyword>
<feature type="domain" description="Globin" evidence="15">
    <location>
        <begin position="1"/>
        <end position="139"/>
    </location>
</feature>
<evidence type="ECO:0000256" key="1">
    <source>
        <dbReference type="ARBA" id="ARBA00001970"/>
    </source>
</evidence>
<dbReference type="PRINTS" id="PR00410">
    <property type="entry name" value="PHEHYDRXLASE"/>
</dbReference>
<reference evidence="17 18" key="1">
    <citation type="submission" date="2023-11" db="EMBL/GenBank/DDBJ databases">
        <title>MicrobeMod: A computational toolkit for identifying prokaryotic methylation and restriction-modification with nanopore sequencing.</title>
        <authorList>
            <person name="Crits-Christoph A."/>
            <person name="Kang S.C."/>
            <person name="Lee H."/>
            <person name="Ostrov N."/>
        </authorList>
    </citation>
    <scope>NUCLEOTIDE SEQUENCE [LARGE SCALE GENOMIC DNA]</scope>
    <source>
        <strain evidence="17 18">ATCC 25935</strain>
    </source>
</reference>
<keyword evidence="18" id="KW-1185">Reference proteome</keyword>
<evidence type="ECO:0000256" key="3">
    <source>
        <dbReference type="ARBA" id="ARBA00012229"/>
    </source>
</evidence>
<evidence type="ECO:0000256" key="8">
    <source>
        <dbReference type="ARBA" id="ARBA00022857"/>
    </source>
</evidence>
<dbReference type="InterPro" id="IPR000971">
    <property type="entry name" value="Globin"/>
</dbReference>